<accession>A0A7W9WC97</accession>
<proteinExistence type="predicted"/>
<dbReference type="EMBL" id="JACHGG010000005">
    <property type="protein sequence ID" value="MBB6060639.1"/>
    <property type="molecule type" value="Genomic_DNA"/>
</dbReference>
<protein>
    <recommendedName>
        <fullName evidence="3">DUF3805 domain-containing protein</fullName>
    </recommendedName>
</protein>
<name>A0A7W9WC97_9BACT</name>
<evidence type="ECO:0000313" key="1">
    <source>
        <dbReference type="EMBL" id="MBB6060639.1"/>
    </source>
</evidence>
<reference evidence="1 2" key="1">
    <citation type="submission" date="2020-08" db="EMBL/GenBank/DDBJ databases">
        <title>Genomic Encyclopedia of Type Strains, Phase IV (KMG-IV): sequencing the most valuable type-strain genomes for metagenomic binning, comparative biology and taxonomic classification.</title>
        <authorList>
            <person name="Goeker M."/>
        </authorList>
    </citation>
    <scope>NUCLEOTIDE SEQUENCE [LARGE SCALE GENOMIC DNA]</scope>
    <source>
        <strain evidence="1 2">DSM 26718</strain>
    </source>
</reference>
<dbReference type="AlphaFoldDB" id="A0A7W9WC97"/>
<evidence type="ECO:0000313" key="2">
    <source>
        <dbReference type="Proteomes" id="UP000532746"/>
    </source>
</evidence>
<keyword evidence="2" id="KW-1185">Reference proteome</keyword>
<evidence type="ECO:0008006" key="3">
    <source>
        <dbReference type="Google" id="ProtNLM"/>
    </source>
</evidence>
<gene>
    <name evidence="1" type="ORF">HNQ93_003513</name>
</gene>
<dbReference type="Proteomes" id="UP000532746">
    <property type="component" value="Unassembled WGS sequence"/>
</dbReference>
<organism evidence="1 2">
    <name type="scientific">Hymenobacter luteus</name>
    <dbReference type="NCBI Taxonomy" id="1411122"/>
    <lineage>
        <taxon>Bacteria</taxon>
        <taxon>Pseudomonadati</taxon>
        <taxon>Bacteroidota</taxon>
        <taxon>Cytophagia</taxon>
        <taxon>Cytophagales</taxon>
        <taxon>Hymenobacteraceae</taxon>
        <taxon>Hymenobacter</taxon>
    </lineage>
</organism>
<comment type="caution">
    <text evidence="1">The sequence shown here is derived from an EMBL/GenBank/DDBJ whole genome shotgun (WGS) entry which is preliminary data.</text>
</comment>
<sequence>MAGIISLLFLHQTFQEAQTPISKPQEQTIINTKYGRISIRGKWKNTAYNPDSRQYEFTNEQNELLAITKAPKKDYPFYSSSFTDNHFAHAYYKWESEFWKNQGLSSQMILNDNKRNYVICKFSGKFEQKQVNNTFLFASKKGFAYNILITSDKLSQEKKIELLTSTYEAN</sequence>